<feature type="transmembrane region" description="Helical" evidence="1">
    <location>
        <begin position="73"/>
        <end position="92"/>
    </location>
</feature>
<sequence>MSALISSELLSPVSSLTRAQLAGLKLSIVLLLIGSPLGIDVLSTMKFSVANCFQIVAAAILLICFFKYIRRGSIFLLLSYGVGLIILGLLLVKDFNLNLLLSQDLYFAVCIVCLLLAWEVPKSSEIYQAVRSALRIGVPSALLIMYGFTIRDMLIDHLAYTAMGFDDKSHAAVYIAALAFLVLEMSSSVLKIPIALFVFASSFLTVSRLSAIMIPFFLMALVSSFSRVRLKFSNKSVRALYDLIMGVMVIFLFVIAISAIKGLPVFSRLIGSGDGAASGSTQSHFILIQLAIEMKFLKPWIIILGTTPGLFSYLLPVSGIDYSELAFLDPGSQRTMARGALPVHSVPASIFLEFPIWMFVIYVIALFLITKNLIRAHRTNVWTMFIATMAATMFYSGHNEPYFLTLFLISILLMVQPTDKKVNERASSGASQGTMLSLKDYRKSLDMFQARANDFSLLDLKLI</sequence>
<feature type="transmembrane region" description="Helical" evidence="1">
    <location>
        <begin position="350"/>
        <end position="369"/>
    </location>
</feature>
<comment type="caution">
    <text evidence="2">The sequence shown here is derived from an EMBL/GenBank/DDBJ whole genome shotgun (WGS) entry which is preliminary data.</text>
</comment>
<feature type="transmembrane region" description="Helical" evidence="1">
    <location>
        <begin position="133"/>
        <end position="151"/>
    </location>
</feature>
<organism evidence="2 3">
    <name type="scientific">Bifidobacterium mongoliense</name>
    <dbReference type="NCBI Taxonomy" id="518643"/>
    <lineage>
        <taxon>Bacteria</taxon>
        <taxon>Bacillati</taxon>
        <taxon>Actinomycetota</taxon>
        <taxon>Actinomycetes</taxon>
        <taxon>Bifidobacteriales</taxon>
        <taxon>Bifidobacteriaceae</taxon>
        <taxon>Bifidobacterium</taxon>
    </lineage>
</organism>
<gene>
    <name evidence="2" type="ORF">BMONG18_0137</name>
</gene>
<evidence type="ECO:0000256" key="1">
    <source>
        <dbReference type="SAM" id="Phobius"/>
    </source>
</evidence>
<name>A0A423UFY6_9BIFI</name>
<dbReference type="Proteomes" id="UP000285266">
    <property type="component" value="Unassembled WGS sequence"/>
</dbReference>
<accession>A0A423UFY6</accession>
<dbReference type="AlphaFoldDB" id="A0A423UFY6"/>
<dbReference type="RefSeq" id="WP_123644303.1">
    <property type="nucleotide sequence ID" value="NZ_QRAJ01000001.1"/>
</dbReference>
<feature type="transmembrane region" description="Helical" evidence="1">
    <location>
        <begin position="171"/>
        <end position="190"/>
    </location>
</feature>
<feature type="transmembrane region" description="Helical" evidence="1">
    <location>
        <begin position="381"/>
        <end position="396"/>
    </location>
</feature>
<proteinExistence type="predicted"/>
<keyword evidence="1" id="KW-1133">Transmembrane helix</keyword>
<reference evidence="2 3" key="1">
    <citation type="submission" date="2018-07" db="EMBL/GenBank/DDBJ databases">
        <title>The role of parmesan cheese in vectoring bovine microbiota.</title>
        <authorList>
            <person name="Lugli G.A."/>
            <person name="Milani C."/>
        </authorList>
    </citation>
    <scope>NUCLEOTIDE SEQUENCE [LARGE SCALE GENOMIC DNA]</scope>
    <source>
        <strain evidence="2 3">BMONG18</strain>
    </source>
</reference>
<feature type="transmembrane region" description="Helical" evidence="1">
    <location>
        <begin position="296"/>
        <end position="315"/>
    </location>
</feature>
<evidence type="ECO:0000313" key="2">
    <source>
        <dbReference type="EMBL" id="ROT87597.1"/>
    </source>
</evidence>
<dbReference type="EMBL" id="QRAJ01000001">
    <property type="protein sequence ID" value="ROT87597.1"/>
    <property type="molecule type" value="Genomic_DNA"/>
</dbReference>
<protein>
    <submittedName>
        <fullName evidence="2">Uncharacterized protein</fullName>
    </submittedName>
</protein>
<feature type="transmembrane region" description="Helical" evidence="1">
    <location>
        <begin position="21"/>
        <end position="39"/>
    </location>
</feature>
<feature type="transmembrane region" description="Helical" evidence="1">
    <location>
        <begin position="239"/>
        <end position="260"/>
    </location>
</feature>
<feature type="transmembrane region" description="Helical" evidence="1">
    <location>
        <begin position="197"/>
        <end position="219"/>
    </location>
</feature>
<feature type="transmembrane region" description="Helical" evidence="1">
    <location>
        <begin position="45"/>
        <end position="66"/>
    </location>
</feature>
<keyword evidence="1" id="KW-0812">Transmembrane</keyword>
<keyword evidence="1" id="KW-0472">Membrane</keyword>
<feature type="transmembrane region" description="Helical" evidence="1">
    <location>
        <begin position="104"/>
        <end position="121"/>
    </location>
</feature>
<evidence type="ECO:0000313" key="3">
    <source>
        <dbReference type="Proteomes" id="UP000285266"/>
    </source>
</evidence>